<accession>A0A9E7E9L3</accession>
<evidence type="ECO:0000313" key="2">
    <source>
        <dbReference type="EMBL" id="URD73054.1"/>
    </source>
</evidence>
<feature type="compositionally biased region" description="Polar residues" evidence="1">
    <location>
        <begin position="78"/>
        <end position="97"/>
    </location>
</feature>
<dbReference type="AlphaFoldDB" id="A0A9E7E9L3"/>
<protein>
    <submittedName>
        <fullName evidence="2">Uncharacterized protein</fullName>
    </submittedName>
</protein>
<feature type="compositionally biased region" description="Basic and acidic residues" evidence="1">
    <location>
        <begin position="68"/>
        <end position="77"/>
    </location>
</feature>
<keyword evidence="3" id="KW-1185">Reference proteome</keyword>
<name>A0A9E7E9L3_9LILI</name>
<gene>
    <name evidence="2" type="ORF">MUK42_09065</name>
</gene>
<proteinExistence type="predicted"/>
<feature type="compositionally biased region" description="Pro residues" evidence="1">
    <location>
        <begin position="132"/>
        <end position="145"/>
    </location>
</feature>
<sequence length="202" mass="21614">FGDLLVEVSCRNCTVGNRFHIKSSTFCSAPQPFPRRLRIEATVPAKCFSTCPFGLQSKCNGRKKRDRKMNERDREETMTSTNLNEFPTHVYSSSGSNGAPEPPPTASLSGRTPAFVQRPRDAAPESLSLAPLPFPPPPALPPPPRTTTSSLACTPSPLSVASTSTPSSPRPSSTPAPNAATCIRPVRCSTQCLTEISSLGML</sequence>
<feature type="compositionally biased region" description="Low complexity" evidence="1">
    <location>
        <begin position="146"/>
        <end position="167"/>
    </location>
</feature>
<dbReference type="EMBL" id="CP097502">
    <property type="protein sequence ID" value="URD73054.1"/>
    <property type="molecule type" value="Genomic_DNA"/>
</dbReference>
<evidence type="ECO:0000256" key="1">
    <source>
        <dbReference type="SAM" id="MobiDB-lite"/>
    </source>
</evidence>
<feature type="region of interest" description="Disordered" evidence="1">
    <location>
        <begin position="59"/>
        <end position="179"/>
    </location>
</feature>
<dbReference type="Proteomes" id="UP001055439">
    <property type="component" value="Chromosome 1"/>
</dbReference>
<reference evidence="2" key="1">
    <citation type="submission" date="2022-05" db="EMBL/GenBank/DDBJ databases">
        <title>The Musa troglodytarum L. genome provides insights into the mechanism of non-climacteric behaviour and enrichment of carotenoids.</title>
        <authorList>
            <person name="Wang J."/>
        </authorList>
    </citation>
    <scope>NUCLEOTIDE SEQUENCE</scope>
    <source>
        <tissue evidence="2">Leaf</tissue>
    </source>
</reference>
<evidence type="ECO:0000313" key="3">
    <source>
        <dbReference type="Proteomes" id="UP001055439"/>
    </source>
</evidence>
<feature type="non-terminal residue" evidence="2">
    <location>
        <position position="1"/>
    </location>
</feature>
<organism evidence="2 3">
    <name type="scientific">Musa troglodytarum</name>
    <name type="common">fe'i banana</name>
    <dbReference type="NCBI Taxonomy" id="320322"/>
    <lineage>
        <taxon>Eukaryota</taxon>
        <taxon>Viridiplantae</taxon>
        <taxon>Streptophyta</taxon>
        <taxon>Embryophyta</taxon>
        <taxon>Tracheophyta</taxon>
        <taxon>Spermatophyta</taxon>
        <taxon>Magnoliopsida</taxon>
        <taxon>Liliopsida</taxon>
        <taxon>Zingiberales</taxon>
        <taxon>Musaceae</taxon>
        <taxon>Musa</taxon>
    </lineage>
</organism>